<dbReference type="RefSeq" id="WP_115073128.1">
    <property type="nucleotide sequence ID" value="NZ_UGHE01000002.1"/>
</dbReference>
<evidence type="ECO:0000313" key="3">
    <source>
        <dbReference type="EMBL" id="STO68925.1"/>
    </source>
</evidence>
<proteinExistence type="predicted"/>
<name>A0AB38H979_9PAST</name>
<accession>A0AB38H979</accession>
<dbReference type="AlphaFoldDB" id="A0AB38H979"/>
<keyword evidence="1" id="KW-1133">Transmembrane helix</keyword>
<dbReference type="Pfam" id="PF14020">
    <property type="entry name" value="DUF4236"/>
    <property type="match status" value="1"/>
</dbReference>
<organism evidence="3 4">
    <name type="scientific">Canicola haemoglobinophilus</name>
    <dbReference type="NCBI Taxonomy" id="733"/>
    <lineage>
        <taxon>Bacteria</taxon>
        <taxon>Pseudomonadati</taxon>
        <taxon>Pseudomonadota</taxon>
        <taxon>Gammaproteobacteria</taxon>
        <taxon>Pasteurellales</taxon>
        <taxon>Pasteurellaceae</taxon>
        <taxon>Canicola</taxon>
    </lineage>
</organism>
<dbReference type="InterPro" id="IPR025330">
    <property type="entry name" value="DUF4236"/>
</dbReference>
<protein>
    <recommendedName>
        <fullName evidence="2">DUF4236 domain-containing protein</fullName>
    </recommendedName>
</protein>
<evidence type="ECO:0000256" key="1">
    <source>
        <dbReference type="SAM" id="Phobius"/>
    </source>
</evidence>
<keyword evidence="1" id="KW-0472">Membrane</keyword>
<keyword evidence="1" id="KW-0812">Transmembrane</keyword>
<sequence>MARNSFKNPFKFRKRIKIAPGISINLSKSGISTTVGVKGLSVNLGKDGTYLNAGLPGTGIYTRTKLKGTQPKEEKVSVEEADVSLEPIETNKKGLMERIEDYTKNAEKEEFFYKIPKKYRLQIETLTQGYTNEDYKELSKNLGLKNAVGMIYISLFFGWLGIDRFLIKDRRKGPHPKFCVNTHFNLTVLV</sequence>
<evidence type="ECO:0000313" key="4">
    <source>
        <dbReference type="Proteomes" id="UP000254496"/>
    </source>
</evidence>
<evidence type="ECO:0000259" key="2">
    <source>
        <dbReference type="Pfam" id="PF14020"/>
    </source>
</evidence>
<dbReference type="Proteomes" id="UP000254496">
    <property type="component" value="Unassembled WGS sequence"/>
</dbReference>
<feature type="domain" description="DUF4236" evidence="2">
    <location>
        <begin position="10"/>
        <end position="63"/>
    </location>
</feature>
<comment type="caution">
    <text evidence="3">The sequence shown here is derived from an EMBL/GenBank/DDBJ whole genome shotgun (WGS) entry which is preliminary data.</text>
</comment>
<gene>
    <name evidence="3" type="ORF">NCTC8540_01443</name>
</gene>
<reference evidence="3 4" key="1">
    <citation type="submission" date="2018-06" db="EMBL/GenBank/DDBJ databases">
        <authorList>
            <consortium name="Pathogen Informatics"/>
            <person name="Doyle S."/>
        </authorList>
    </citation>
    <scope>NUCLEOTIDE SEQUENCE [LARGE SCALE GENOMIC DNA]</scope>
    <source>
        <strain evidence="3 4">NCTC8540</strain>
    </source>
</reference>
<dbReference type="EMBL" id="UGHJ01000001">
    <property type="protein sequence ID" value="STO68925.1"/>
    <property type="molecule type" value="Genomic_DNA"/>
</dbReference>
<feature type="transmembrane region" description="Helical" evidence="1">
    <location>
        <begin position="147"/>
        <end position="167"/>
    </location>
</feature>